<dbReference type="Pfam" id="PF13561">
    <property type="entry name" value="adh_short_C2"/>
    <property type="match status" value="1"/>
</dbReference>
<dbReference type="InterPro" id="IPR036291">
    <property type="entry name" value="NAD(P)-bd_dom_sf"/>
</dbReference>
<dbReference type="InterPro" id="IPR051122">
    <property type="entry name" value="SDR_DHRS6-like"/>
</dbReference>
<keyword evidence="4" id="KW-1185">Reference proteome</keyword>
<protein>
    <recommendedName>
        <fullName evidence="5">3-alpha-hydroxysteroid dehydrogenase</fullName>
    </recommendedName>
</protein>
<evidence type="ECO:0000313" key="4">
    <source>
        <dbReference type="Proteomes" id="UP000216429"/>
    </source>
</evidence>
<dbReference type="PANTHER" id="PTHR43477">
    <property type="entry name" value="DIHYDROANTICAPSIN 7-DEHYDROGENASE"/>
    <property type="match status" value="1"/>
</dbReference>
<keyword evidence="2" id="KW-0560">Oxidoreductase</keyword>
<dbReference type="PRINTS" id="PR00081">
    <property type="entry name" value="GDHRDH"/>
</dbReference>
<dbReference type="FunFam" id="3.40.50.720:FF:000084">
    <property type="entry name" value="Short-chain dehydrogenase reductase"/>
    <property type="match status" value="1"/>
</dbReference>
<sequence length="274" mass="28734">MCDLIRETHRPPAKCQGYACLPLATAQGDNPLGRFEDKLILITGAAHGQGAQEARQCIQEGAQVFLADIDDETGHRLAASLGPNAHYLHLDVAQEADWAQAMAAIARLGPLYGLVNNAAIYRPQPLLDTSPAAFDLHVQVNLRGSFLGLQYGARAMTRCGGGSIVNISSTAGLRASPGSFAYSATKWGLRGMTLSAAASLAAHGIRVNAVYPGPIDTDMLKIKSAHALAERVKRVPLARLGTCDEVAAAVLFLLSADSAYMTGAELTVDGGATL</sequence>
<dbReference type="InterPro" id="IPR020904">
    <property type="entry name" value="Sc_DH/Rdtase_CS"/>
</dbReference>
<dbReference type="PRINTS" id="PR00080">
    <property type="entry name" value="SDRFAMILY"/>
</dbReference>
<dbReference type="InterPro" id="IPR002347">
    <property type="entry name" value="SDR_fam"/>
</dbReference>
<evidence type="ECO:0000256" key="2">
    <source>
        <dbReference type="ARBA" id="ARBA00023002"/>
    </source>
</evidence>
<dbReference type="GO" id="GO:0016491">
    <property type="term" value="F:oxidoreductase activity"/>
    <property type="evidence" value="ECO:0007669"/>
    <property type="project" value="UniProtKB-KW"/>
</dbReference>
<comment type="caution">
    <text evidence="3">The sequence shown here is derived from an EMBL/GenBank/DDBJ whole genome shotgun (WGS) entry which is preliminary data.</text>
</comment>
<dbReference type="PROSITE" id="PS00061">
    <property type="entry name" value="ADH_SHORT"/>
    <property type="match status" value="1"/>
</dbReference>
<dbReference type="OrthoDB" id="9806974at2"/>
<gene>
    <name evidence="3" type="ORF">CAL22_01160</name>
</gene>
<name>A0A261VSV4_9BORD</name>
<dbReference type="AlphaFoldDB" id="A0A261VSV4"/>
<dbReference type="EMBL" id="NEVU01000001">
    <property type="protein sequence ID" value="OZI77194.1"/>
    <property type="molecule type" value="Genomic_DNA"/>
</dbReference>
<reference evidence="4" key="1">
    <citation type="submission" date="2017-05" db="EMBL/GenBank/DDBJ databases">
        <title>Complete and WGS of Bordetella genogroups.</title>
        <authorList>
            <person name="Spilker T."/>
            <person name="Lipuma J."/>
        </authorList>
    </citation>
    <scope>NUCLEOTIDE SEQUENCE [LARGE SCALE GENOMIC DNA]</scope>
    <source>
        <strain evidence="4">AU6712</strain>
    </source>
</reference>
<evidence type="ECO:0000313" key="3">
    <source>
        <dbReference type="EMBL" id="OZI77194.1"/>
    </source>
</evidence>
<dbReference type="SUPFAM" id="SSF51735">
    <property type="entry name" value="NAD(P)-binding Rossmann-fold domains"/>
    <property type="match status" value="1"/>
</dbReference>
<evidence type="ECO:0008006" key="5">
    <source>
        <dbReference type="Google" id="ProtNLM"/>
    </source>
</evidence>
<evidence type="ECO:0000256" key="1">
    <source>
        <dbReference type="ARBA" id="ARBA00006484"/>
    </source>
</evidence>
<organism evidence="3 4">
    <name type="scientific">Bordetella genomosp. 12</name>
    <dbReference type="NCBI Taxonomy" id="463035"/>
    <lineage>
        <taxon>Bacteria</taxon>
        <taxon>Pseudomonadati</taxon>
        <taxon>Pseudomonadota</taxon>
        <taxon>Betaproteobacteria</taxon>
        <taxon>Burkholderiales</taxon>
        <taxon>Alcaligenaceae</taxon>
        <taxon>Bordetella</taxon>
    </lineage>
</organism>
<dbReference type="Proteomes" id="UP000216429">
    <property type="component" value="Unassembled WGS sequence"/>
</dbReference>
<comment type="similarity">
    <text evidence="1">Belongs to the short-chain dehydrogenases/reductases (SDR) family.</text>
</comment>
<proteinExistence type="inferred from homology"/>
<dbReference type="Gene3D" id="3.40.50.720">
    <property type="entry name" value="NAD(P)-binding Rossmann-like Domain"/>
    <property type="match status" value="1"/>
</dbReference>
<accession>A0A261VSV4</accession>
<dbReference type="PANTHER" id="PTHR43477:SF1">
    <property type="entry name" value="DIHYDROANTICAPSIN 7-DEHYDROGENASE"/>
    <property type="match status" value="1"/>
</dbReference>